<dbReference type="EMBL" id="FNID01000005">
    <property type="protein sequence ID" value="SDM80477.1"/>
    <property type="molecule type" value="Genomic_DNA"/>
</dbReference>
<keyword evidence="7" id="KW-1185">Reference proteome</keyword>
<dbReference type="FunFam" id="1.10.10.10:FF:000001">
    <property type="entry name" value="LysR family transcriptional regulator"/>
    <property type="match status" value="1"/>
</dbReference>
<comment type="similarity">
    <text evidence="1">Belongs to the LysR transcriptional regulatory family.</text>
</comment>
<dbReference type="Proteomes" id="UP000199182">
    <property type="component" value="Unassembled WGS sequence"/>
</dbReference>
<keyword evidence="3" id="KW-0238">DNA-binding</keyword>
<proteinExistence type="inferred from homology"/>
<dbReference type="Pfam" id="PF03466">
    <property type="entry name" value="LysR_substrate"/>
    <property type="match status" value="1"/>
</dbReference>
<evidence type="ECO:0000256" key="3">
    <source>
        <dbReference type="ARBA" id="ARBA00023125"/>
    </source>
</evidence>
<dbReference type="STRING" id="258515.SAMN05192585_10567"/>
<evidence type="ECO:0000259" key="5">
    <source>
        <dbReference type="PROSITE" id="PS50931"/>
    </source>
</evidence>
<protein>
    <submittedName>
        <fullName evidence="6">Transcriptional regulator, LysR family</fullName>
    </submittedName>
</protein>
<keyword evidence="2" id="KW-0805">Transcription regulation</keyword>
<dbReference type="RefSeq" id="WP_092638238.1">
    <property type="nucleotide sequence ID" value="NZ_FNID01000005.1"/>
</dbReference>
<evidence type="ECO:0000256" key="4">
    <source>
        <dbReference type="ARBA" id="ARBA00023163"/>
    </source>
</evidence>
<gene>
    <name evidence="6" type="ORF">SAMN05192585_10567</name>
</gene>
<dbReference type="PRINTS" id="PR00039">
    <property type="entry name" value="HTHLYSR"/>
</dbReference>
<dbReference type="InterPro" id="IPR036390">
    <property type="entry name" value="WH_DNA-bd_sf"/>
</dbReference>
<dbReference type="CDD" id="cd05466">
    <property type="entry name" value="PBP2_LTTR_substrate"/>
    <property type="match status" value="1"/>
</dbReference>
<name>A0A1G9W871_9FIRM</name>
<dbReference type="OrthoDB" id="119203at2"/>
<reference evidence="6 7" key="1">
    <citation type="submission" date="2016-10" db="EMBL/GenBank/DDBJ databases">
        <authorList>
            <person name="de Groot N.N."/>
        </authorList>
    </citation>
    <scope>NUCLEOTIDE SEQUENCE [LARGE SCALE GENOMIC DNA]</scope>
    <source>
        <strain evidence="6 7">CGMCC 1.5012</strain>
    </source>
</reference>
<dbReference type="SUPFAM" id="SSF46785">
    <property type="entry name" value="Winged helix' DNA-binding domain"/>
    <property type="match status" value="1"/>
</dbReference>
<dbReference type="InterPro" id="IPR000847">
    <property type="entry name" value="LysR_HTH_N"/>
</dbReference>
<dbReference type="PANTHER" id="PTHR30126:SF100">
    <property type="entry name" value="LYSR-FAMILY TRANSCRIPTIONAL REGULATOR"/>
    <property type="match status" value="1"/>
</dbReference>
<sequence>MELKNLNTFLVLSKTKNFTKTAQYLGYVQSSITAQIQQLEKELNVQLFERMGKNVSLTAEGERLIPYAQKMLALSSDIKSLYAGAQCRGKLVVGASESISIYRLPPIISRFKEAYPNIDLYLHLLNVSDFAPLLINNTFDVAFVLDKPIINSGIKTALEIEERICVLSSPDCPLAKKAAVDIQDFAGLPVIFTGRGCSYRGMFEHDLAEHGVVPNIVLETSSIQVIKEAAMSGLGLCILPELAVMKELGEKKLIKLAYTNNYNISSQLIYHKDKWLSPAMEGFISIAKQYA</sequence>
<dbReference type="PROSITE" id="PS50931">
    <property type="entry name" value="HTH_LYSR"/>
    <property type="match status" value="1"/>
</dbReference>
<dbReference type="Gene3D" id="1.10.10.10">
    <property type="entry name" value="Winged helix-like DNA-binding domain superfamily/Winged helix DNA-binding domain"/>
    <property type="match status" value="1"/>
</dbReference>
<evidence type="ECO:0000313" key="7">
    <source>
        <dbReference type="Proteomes" id="UP000199182"/>
    </source>
</evidence>
<dbReference type="SUPFAM" id="SSF53850">
    <property type="entry name" value="Periplasmic binding protein-like II"/>
    <property type="match status" value="1"/>
</dbReference>
<dbReference type="GO" id="GO:0000976">
    <property type="term" value="F:transcription cis-regulatory region binding"/>
    <property type="evidence" value="ECO:0007669"/>
    <property type="project" value="TreeGrafter"/>
</dbReference>
<dbReference type="Gene3D" id="3.40.190.290">
    <property type="match status" value="1"/>
</dbReference>
<dbReference type="InterPro" id="IPR036388">
    <property type="entry name" value="WH-like_DNA-bd_sf"/>
</dbReference>
<dbReference type="GO" id="GO:0003700">
    <property type="term" value="F:DNA-binding transcription factor activity"/>
    <property type="evidence" value="ECO:0007669"/>
    <property type="project" value="InterPro"/>
</dbReference>
<evidence type="ECO:0000256" key="1">
    <source>
        <dbReference type="ARBA" id="ARBA00009437"/>
    </source>
</evidence>
<dbReference type="Pfam" id="PF00126">
    <property type="entry name" value="HTH_1"/>
    <property type="match status" value="1"/>
</dbReference>
<dbReference type="InterPro" id="IPR005119">
    <property type="entry name" value="LysR_subst-bd"/>
</dbReference>
<keyword evidence="4" id="KW-0804">Transcription</keyword>
<feature type="domain" description="HTH lysR-type" evidence="5">
    <location>
        <begin position="1"/>
        <end position="58"/>
    </location>
</feature>
<dbReference type="PANTHER" id="PTHR30126">
    <property type="entry name" value="HTH-TYPE TRANSCRIPTIONAL REGULATOR"/>
    <property type="match status" value="1"/>
</dbReference>
<evidence type="ECO:0000256" key="2">
    <source>
        <dbReference type="ARBA" id="ARBA00023015"/>
    </source>
</evidence>
<dbReference type="AlphaFoldDB" id="A0A1G9W871"/>
<organism evidence="6 7">
    <name type="scientific">Acetanaerobacterium elongatum</name>
    <dbReference type="NCBI Taxonomy" id="258515"/>
    <lineage>
        <taxon>Bacteria</taxon>
        <taxon>Bacillati</taxon>
        <taxon>Bacillota</taxon>
        <taxon>Clostridia</taxon>
        <taxon>Eubacteriales</taxon>
        <taxon>Oscillospiraceae</taxon>
        <taxon>Acetanaerobacterium</taxon>
    </lineage>
</organism>
<evidence type="ECO:0000313" key="6">
    <source>
        <dbReference type="EMBL" id="SDM80477.1"/>
    </source>
</evidence>
<accession>A0A1G9W871</accession>